<reference evidence="2" key="1">
    <citation type="journal article" date="2023" name="Nat. Plants">
        <title>Single-cell RNA sequencing provides a high-resolution roadmap for understanding the multicellular compartmentation of specialized metabolism.</title>
        <authorList>
            <person name="Sun S."/>
            <person name="Shen X."/>
            <person name="Li Y."/>
            <person name="Li Y."/>
            <person name="Wang S."/>
            <person name="Li R."/>
            <person name="Zhang H."/>
            <person name="Shen G."/>
            <person name="Guo B."/>
            <person name="Wei J."/>
            <person name="Xu J."/>
            <person name="St-Pierre B."/>
            <person name="Chen S."/>
            <person name="Sun C."/>
        </authorList>
    </citation>
    <scope>NUCLEOTIDE SEQUENCE [LARGE SCALE GENOMIC DNA]</scope>
</reference>
<keyword evidence="2" id="KW-1185">Reference proteome</keyword>
<evidence type="ECO:0000313" key="1">
    <source>
        <dbReference type="EMBL" id="KAI5676811.1"/>
    </source>
</evidence>
<evidence type="ECO:0000313" key="2">
    <source>
        <dbReference type="Proteomes" id="UP001060085"/>
    </source>
</evidence>
<proteinExistence type="predicted"/>
<protein>
    <submittedName>
        <fullName evidence="1">Uncharacterized protein</fullName>
    </submittedName>
</protein>
<dbReference type="EMBL" id="CM044702">
    <property type="protein sequence ID" value="KAI5676811.1"/>
    <property type="molecule type" value="Genomic_DNA"/>
</dbReference>
<accession>A0ACC0BW52</accession>
<gene>
    <name evidence="1" type="ORF">M9H77_07761</name>
</gene>
<sequence>MPFFFTWELLLLRFSTTSSTFSCRFVLLWLLLRPLLQQLKISCGYNFSQQPPPAASGFLCSLSSSPAAASIFCSCGIYLYQKSTLSDTHMPVKPIGKKAISTISDAARCGSITIYASPSIGIHATTSSTSNRDTSPSVF</sequence>
<organism evidence="1 2">
    <name type="scientific">Catharanthus roseus</name>
    <name type="common">Madagascar periwinkle</name>
    <name type="synonym">Vinca rosea</name>
    <dbReference type="NCBI Taxonomy" id="4058"/>
    <lineage>
        <taxon>Eukaryota</taxon>
        <taxon>Viridiplantae</taxon>
        <taxon>Streptophyta</taxon>
        <taxon>Embryophyta</taxon>
        <taxon>Tracheophyta</taxon>
        <taxon>Spermatophyta</taxon>
        <taxon>Magnoliopsida</taxon>
        <taxon>eudicotyledons</taxon>
        <taxon>Gunneridae</taxon>
        <taxon>Pentapetalae</taxon>
        <taxon>asterids</taxon>
        <taxon>lamiids</taxon>
        <taxon>Gentianales</taxon>
        <taxon>Apocynaceae</taxon>
        <taxon>Rauvolfioideae</taxon>
        <taxon>Vinceae</taxon>
        <taxon>Catharanthinae</taxon>
        <taxon>Catharanthus</taxon>
    </lineage>
</organism>
<name>A0ACC0BW52_CATRO</name>
<dbReference type="Proteomes" id="UP001060085">
    <property type="component" value="Linkage Group LG02"/>
</dbReference>
<comment type="caution">
    <text evidence="1">The sequence shown here is derived from an EMBL/GenBank/DDBJ whole genome shotgun (WGS) entry which is preliminary data.</text>
</comment>